<dbReference type="PANTHER" id="PTHR19359">
    <property type="entry name" value="CYTOCHROME B5"/>
    <property type="match status" value="1"/>
</dbReference>
<feature type="transmembrane region" description="Helical" evidence="6">
    <location>
        <begin position="123"/>
        <end position="143"/>
    </location>
</feature>
<feature type="region of interest" description="Disordered" evidence="5">
    <location>
        <begin position="165"/>
        <end position="207"/>
    </location>
</feature>
<keyword evidence="1" id="KW-0349">Heme</keyword>
<reference evidence="8 9" key="1">
    <citation type="submission" date="2024-04" db="EMBL/GenBank/DDBJ databases">
        <title>Isolation of an actinomycete strain from pig manure.</title>
        <authorList>
            <person name="Gong T."/>
            <person name="Yu Z."/>
            <person name="An M."/>
            <person name="Wei C."/>
            <person name="Yang W."/>
            <person name="Liu L."/>
        </authorList>
    </citation>
    <scope>NUCLEOTIDE SEQUENCE [LARGE SCALE GENOMIC DNA]</scope>
    <source>
        <strain evidence="8 9">ZF39</strain>
    </source>
</reference>
<keyword evidence="6" id="KW-1133">Transmembrane helix</keyword>
<evidence type="ECO:0000259" key="7">
    <source>
        <dbReference type="PROSITE" id="PS50255"/>
    </source>
</evidence>
<sequence length="283" mass="29674">MSPLVTVFGLPLHPLVIHAVVVLLPLGAVLLIACVAWPRLRESFATASFALLTLGFALSMVAKLSGSALAERLGLPEEHAEWGDRTALVAFLLMIVSGAWWWIQRRAATYGATDRQEVVQKVLGGLGIALSLAVIVTTVLAGHSGAREVWEKRLAMAGATVSAVPVPGEAGEHEGEGDEGQPPAAAPTPSPTPSPSPSPSPTPTGPVYTMADVQEHNYRQSCWAAVDGGVYDLTNWIRQHPGGQTRILNLCGTDATSAFGGQHGTAERPNAQLASMRIGTLVS</sequence>
<proteinExistence type="inferred from homology"/>
<feature type="transmembrane region" description="Helical" evidence="6">
    <location>
        <begin position="86"/>
        <end position="103"/>
    </location>
</feature>
<dbReference type="SMART" id="SM01117">
    <property type="entry name" value="Cyt-b5"/>
    <property type="match status" value="1"/>
</dbReference>
<dbReference type="EMBL" id="CP154795">
    <property type="protein sequence ID" value="XAN05887.1"/>
    <property type="molecule type" value="Genomic_DNA"/>
</dbReference>
<dbReference type="PANTHER" id="PTHR19359:SF95">
    <property type="entry name" value="CYTOCHROME B5 TYPE B"/>
    <property type="match status" value="1"/>
</dbReference>
<dbReference type="SUPFAM" id="SSF55856">
    <property type="entry name" value="Cytochrome b5-like heme/steroid binding domain"/>
    <property type="match status" value="1"/>
</dbReference>
<dbReference type="InterPro" id="IPR036400">
    <property type="entry name" value="Cyt_B5-like_heme/steroid_sf"/>
</dbReference>
<dbReference type="Pfam" id="PF00173">
    <property type="entry name" value="Cyt-b5"/>
    <property type="match status" value="1"/>
</dbReference>
<keyword evidence="6" id="KW-0812">Transmembrane</keyword>
<evidence type="ECO:0000256" key="5">
    <source>
        <dbReference type="SAM" id="MobiDB-lite"/>
    </source>
</evidence>
<keyword evidence="3" id="KW-0408">Iron</keyword>
<evidence type="ECO:0000313" key="9">
    <source>
        <dbReference type="Proteomes" id="UP001442841"/>
    </source>
</evidence>
<dbReference type="Gene3D" id="3.10.120.10">
    <property type="entry name" value="Cytochrome b5-like heme/steroid binding domain"/>
    <property type="match status" value="1"/>
</dbReference>
<dbReference type="PRINTS" id="PR00363">
    <property type="entry name" value="CYTOCHROMEB5"/>
</dbReference>
<dbReference type="Proteomes" id="UP001442841">
    <property type="component" value="Chromosome"/>
</dbReference>
<keyword evidence="6" id="KW-0472">Membrane</keyword>
<feature type="compositionally biased region" description="Pro residues" evidence="5">
    <location>
        <begin position="184"/>
        <end position="204"/>
    </location>
</feature>
<evidence type="ECO:0000256" key="1">
    <source>
        <dbReference type="ARBA" id="ARBA00022617"/>
    </source>
</evidence>
<feature type="transmembrane region" description="Helical" evidence="6">
    <location>
        <begin position="44"/>
        <end position="66"/>
    </location>
</feature>
<feature type="domain" description="Cytochrome b5 heme-binding" evidence="7">
    <location>
        <begin position="205"/>
        <end position="282"/>
    </location>
</feature>
<organism evidence="8 9">
    <name type="scientific">Ammonicoccus fulvus</name>
    <dbReference type="NCBI Taxonomy" id="3138240"/>
    <lineage>
        <taxon>Bacteria</taxon>
        <taxon>Bacillati</taxon>
        <taxon>Actinomycetota</taxon>
        <taxon>Actinomycetes</taxon>
        <taxon>Propionibacteriales</taxon>
        <taxon>Propionibacteriaceae</taxon>
        <taxon>Ammonicoccus</taxon>
    </lineage>
</organism>
<accession>A0ABZ3FIQ5</accession>
<keyword evidence="9" id="KW-1185">Reference proteome</keyword>
<name>A0ABZ3FIQ5_9ACTN</name>
<dbReference type="RefSeq" id="WP_425307321.1">
    <property type="nucleotide sequence ID" value="NZ_CP154795.1"/>
</dbReference>
<evidence type="ECO:0000313" key="8">
    <source>
        <dbReference type="EMBL" id="XAN05887.1"/>
    </source>
</evidence>
<gene>
    <name evidence="8" type="ORF">AADG42_00710</name>
</gene>
<evidence type="ECO:0000256" key="4">
    <source>
        <dbReference type="ARBA" id="ARBA00038168"/>
    </source>
</evidence>
<dbReference type="InterPro" id="IPR050668">
    <property type="entry name" value="Cytochrome_b5"/>
</dbReference>
<evidence type="ECO:0000256" key="3">
    <source>
        <dbReference type="ARBA" id="ARBA00023004"/>
    </source>
</evidence>
<dbReference type="InterPro" id="IPR019251">
    <property type="entry name" value="DUF2231_TM"/>
</dbReference>
<dbReference type="InterPro" id="IPR001199">
    <property type="entry name" value="Cyt_B5-like_heme/steroid-bd"/>
</dbReference>
<protein>
    <submittedName>
        <fullName evidence="8">Cytochrome b5-like heme/steroid binding domain-containing protein</fullName>
    </submittedName>
</protein>
<feature type="transmembrane region" description="Helical" evidence="6">
    <location>
        <begin position="15"/>
        <end position="37"/>
    </location>
</feature>
<comment type="similarity">
    <text evidence="4">Belongs to the cytochrome b5 family.</text>
</comment>
<keyword evidence="2" id="KW-0479">Metal-binding</keyword>
<dbReference type="PROSITE" id="PS50255">
    <property type="entry name" value="CYTOCHROME_B5_2"/>
    <property type="match status" value="1"/>
</dbReference>
<dbReference type="Pfam" id="PF09990">
    <property type="entry name" value="DUF2231"/>
    <property type="match status" value="1"/>
</dbReference>
<evidence type="ECO:0000256" key="2">
    <source>
        <dbReference type="ARBA" id="ARBA00022723"/>
    </source>
</evidence>
<evidence type="ECO:0000256" key="6">
    <source>
        <dbReference type="SAM" id="Phobius"/>
    </source>
</evidence>